<dbReference type="RefSeq" id="XP_012211212.1">
    <property type="nucleotide sequence ID" value="XM_012355822.1"/>
</dbReference>
<sequence>MANATGPLPPCAKAINVDAAKLADPSWQPADMTVLEAFMKSSECKTYYTAFTGALKKIDPPALN</sequence>
<dbReference type="AlphaFoldDB" id="A0A067BIS7"/>
<accession>A0A067BIS7</accession>
<gene>
    <name evidence="1" type="ORF">SPRG_16515</name>
</gene>
<dbReference type="GeneID" id="24138134"/>
<keyword evidence="2" id="KW-1185">Reference proteome</keyword>
<dbReference type="Proteomes" id="UP000030745">
    <property type="component" value="Unassembled WGS sequence"/>
</dbReference>
<dbReference type="VEuPathDB" id="FungiDB:SPRG_16515"/>
<dbReference type="OrthoDB" id="10436432at2759"/>
<reference evidence="1 2" key="1">
    <citation type="journal article" date="2013" name="PLoS Genet.">
        <title>Distinctive expansion of potential virulence genes in the genome of the oomycete fish pathogen Saprolegnia parasitica.</title>
        <authorList>
            <person name="Jiang R.H."/>
            <person name="de Bruijn I."/>
            <person name="Haas B.J."/>
            <person name="Belmonte R."/>
            <person name="Lobach L."/>
            <person name="Christie J."/>
            <person name="van den Ackerveken G."/>
            <person name="Bottin A."/>
            <person name="Bulone V."/>
            <person name="Diaz-Moreno S.M."/>
            <person name="Dumas B."/>
            <person name="Fan L."/>
            <person name="Gaulin E."/>
            <person name="Govers F."/>
            <person name="Grenville-Briggs L.J."/>
            <person name="Horner N.R."/>
            <person name="Levin J.Z."/>
            <person name="Mammella M."/>
            <person name="Meijer H.J."/>
            <person name="Morris P."/>
            <person name="Nusbaum C."/>
            <person name="Oome S."/>
            <person name="Phillips A.J."/>
            <person name="van Rooyen D."/>
            <person name="Rzeszutek E."/>
            <person name="Saraiva M."/>
            <person name="Secombes C.J."/>
            <person name="Seidl M.F."/>
            <person name="Snel B."/>
            <person name="Stassen J.H."/>
            <person name="Sykes S."/>
            <person name="Tripathy S."/>
            <person name="van den Berg H."/>
            <person name="Vega-Arreguin J.C."/>
            <person name="Wawra S."/>
            <person name="Young S.K."/>
            <person name="Zeng Q."/>
            <person name="Dieguez-Uribeondo J."/>
            <person name="Russ C."/>
            <person name="Tyler B.M."/>
            <person name="van West P."/>
        </authorList>
    </citation>
    <scope>NUCLEOTIDE SEQUENCE [LARGE SCALE GENOMIC DNA]</scope>
    <source>
        <strain evidence="1 2">CBS 223.65</strain>
    </source>
</reference>
<dbReference type="KEGG" id="spar:SPRG_16515"/>
<evidence type="ECO:0000313" key="2">
    <source>
        <dbReference type="Proteomes" id="UP000030745"/>
    </source>
</evidence>
<evidence type="ECO:0000313" key="1">
    <source>
        <dbReference type="EMBL" id="KDO18078.1"/>
    </source>
</evidence>
<dbReference type="EMBL" id="KK583502">
    <property type="protein sequence ID" value="KDO18078.1"/>
    <property type="molecule type" value="Genomic_DNA"/>
</dbReference>
<organism evidence="1 2">
    <name type="scientific">Saprolegnia parasitica (strain CBS 223.65)</name>
    <dbReference type="NCBI Taxonomy" id="695850"/>
    <lineage>
        <taxon>Eukaryota</taxon>
        <taxon>Sar</taxon>
        <taxon>Stramenopiles</taxon>
        <taxon>Oomycota</taxon>
        <taxon>Saprolegniomycetes</taxon>
        <taxon>Saprolegniales</taxon>
        <taxon>Saprolegniaceae</taxon>
        <taxon>Saprolegnia</taxon>
    </lineage>
</organism>
<proteinExistence type="predicted"/>
<name>A0A067BIS7_SAPPC</name>
<protein>
    <submittedName>
        <fullName evidence="1">Uncharacterized protein</fullName>
    </submittedName>
</protein>